<protein>
    <recommendedName>
        <fullName evidence="1">Ubiquitin-activating enzyme E1 C-terminal domain-containing protein</fullName>
    </recommendedName>
</protein>
<reference evidence="2 3" key="1">
    <citation type="submission" date="2011-02" db="EMBL/GenBank/DDBJ databases">
        <title>The Genome Sequence of Sphaeroforma arctica JP610.</title>
        <authorList>
            <consortium name="The Broad Institute Genome Sequencing Platform"/>
            <person name="Russ C."/>
            <person name="Cuomo C."/>
            <person name="Young S.K."/>
            <person name="Zeng Q."/>
            <person name="Gargeya S."/>
            <person name="Alvarado L."/>
            <person name="Berlin A."/>
            <person name="Chapman S.B."/>
            <person name="Chen Z."/>
            <person name="Freedman E."/>
            <person name="Gellesch M."/>
            <person name="Goldberg J."/>
            <person name="Griggs A."/>
            <person name="Gujja S."/>
            <person name="Heilman E."/>
            <person name="Heiman D."/>
            <person name="Howarth C."/>
            <person name="Mehta T."/>
            <person name="Neiman D."/>
            <person name="Pearson M."/>
            <person name="Roberts A."/>
            <person name="Saif S."/>
            <person name="Shea T."/>
            <person name="Shenoy N."/>
            <person name="Sisk P."/>
            <person name="Stolte C."/>
            <person name="Sykes S."/>
            <person name="White J."/>
            <person name="Yandava C."/>
            <person name="Burger G."/>
            <person name="Gray M.W."/>
            <person name="Holland P.W.H."/>
            <person name="King N."/>
            <person name="Lang F.B.F."/>
            <person name="Roger A.J."/>
            <person name="Ruiz-Trillo I."/>
            <person name="Haas B."/>
            <person name="Nusbaum C."/>
            <person name="Birren B."/>
        </authorList>
    </citation>
    <scope>NUCLEOTIDE SEQUENCE [LARGE SCALE GENOMIC DNA]</scope>
    <source>
        <strain evidence="2 3">JP610</strain>
    </source>
</reference>
<dbReference type="InterPro" id="IPR038252">
    <property type="entry name" value="UBA_E1_C_sf"/>
</dbReference>
<evidence type="ECO:0000313" key="2">
    <source>
        <dbReference type="EMBL" id="KNC79376.1"/>
    </source>
</evidence>
<evidence type="ECO:0000313" key="3">
    <source>
        <dbReference type="Proteomes" id="UP000054560"/>
    </source>
</evidence>
<gene>
    <name evidence="2" type="ORF">SARC_08240</name>
</gene>
<dbReference type="OrthoDB" id="10252231at2759"/>
<dbReference type="Pfam" id="PF09358">
    <property type="entry name" value="E1_UFD"/>
    <property type="match status" value="1"/>
</dbReference>
<keyword evidence="3" id="KW-1185">Reference proteome</keyword>
<sequence length="92" mass="10855">MTLKEFLDHYKKETKLDITMMSCGVSMIYSFFMNAAKRKERLGMDLQKVVEEMNKKPLPAHQEALVFEVCVQDENDEDNDDIEVPYIRYTLN</sequence>
<dbReference type="eggNOG" id="KOG2012">
    <property type="taxonomic scope" value="Eukaryota"/>
</dbReference>
<dbReference type="RefSeq" id="XP_014153278.1">
    <property type="nucleotide sequence ID" value="XM_014297803.1"/>
</dbReference>
<evidence type="ECO:0000259" key="1">
    <source>
        <dbReference type="SMART" id="SM00985"/>
    </source>
</evidence>
<dbReference type="STRING" id="667725.A0A0L0FS00"/>
<dbReference type="SMART" id="SM00985">
    <property type="entry name" value="UBA_e1_C"/>
    <property type="match status" value="1"/>
</dbReference>
<dbReference type="Proteomes" id="UP000054560">
    <property type="component" value="Unassembled WGS sequence"/>
</dbReference>
<proteinExistence type="predicted"/>
<accession>A0A0L0FS00</accession>
<feature type="domain" description="Ubiquitin-activating enzyme E1 C-terminal" evidence="1">
    <location>
        <begin position="1"/>
        <end position="87"/>
    </location>
</feature>
<dbReference type="AlphaFoldDB" id="A0A0L0FS00"/>
<name>A0A0L0FS00_9EUKA</name>
<organism evidence="2 3">
    <name type="scientific">Sphaeroforma arctica JP610</name>
    <dbReference type="NCBI Taxonomy" id="667725"/>
    <lineage>
        <taxon>Eukaryota</taxon>
        <taxon>Ichthyosporea</taxon>
        <taxon>Ichthyophonida</taxon>
        <taxon>Sphaeroforma</taxon>
    </lineage>
</organism>
<dbReference type="InterPro" id="IPR018965">
    <property type="entry name" value="Ub-activating_enz_E1_C"/>
</dbReference>
<dbReference type="EMBL" id="KQ242318">
    <property type="protein sequence ID" value="KNC79376.1"/>
    <property type="molecule type" value="Genomic_DNA"/>
</dbReference>
<dbReference type="Gene3D" id="3.10.290.60">
    <property type="entry name" value="Ubiquitin-activating enzyme E1, UFD domain"/>
    <property type="match status" value="1"/>
</dbReference>
<dbReference type="GeneID" id="25908744"/>
<dbReference type="FunFam" id="3.10.290.60:FF:000002">
    <property type="entry name" value="Ubiquitin-like modifier-activating enzyme 1"/>
    <property type="match status" value="1"/>
</dbReference>